<dbReference type="Gene3D" id="1.10.3210.10">
    <property type="entry name" value="Hypothetical protein af1432"/>
    <property type="match status" value="1"/>
</dbReference>
<dbReference type="InterPro" id="IPR000014">
    <property type="entry name" value="PAS"/>
</dbReference>
<feature type="domain" description="HD" evidence="1">
    <location>
        <begin position="188"/>
        <end position="266"/>
    </location>
</feature>
<dbReference type="InterPro" id="IPR035965">
    <property type="entry name" value="PAS-like_dom_sf"/>
</dbReference>
<reference evidence="2" key="1">
    <citation type="submission" date="2022-08" db="EMBL/GenBank/DDBJ databases">
        <title>Alicyclobacillus dauci DSM2870, complete genome.</title>
        <authorList>
            <person name="Wang Q."/>
            <person name="Cai R."/>
            <person name="Wang Z."/>
        </authorList>
    </citation>
    <scope>NUCLEOTIDE SEQUENCE</scope>
    <source>
        <strain evidence="2">DSM 28700</strain>
    </source>
</reference>
<dbReference type="SUPFAM" id="SSF55785">
    <property type="entry name" value="PYP-like sensor domain (PAS domain)"/>
    <property type="match status" value="1"/>
</dbReference>
<proteinExistence type="predicted"/>
<dbReference type="Pfam" id="PF13596">
    <property type="entry name" value="PAS_10"/>
    <property type="match status" value="1"/>
</dbReference>
<dbReference type="SUPFAM" id="SSF109604">
    <property type="entry name" value="HD-domain/PDEase-like"/>
    <property type="match status" value="1"/>
</dbReference>
<sequence length="339" mass="38358">MESLLEQRNLLFDSVADSMEELLILVDSECNVMYFNRAAKEALGLTEGCIGRHVFDELKIWIVNDDRNHTIIHEVLKTRMAQKGLRRQTIDGRELLINIVPMSTASTRRGVLITAQNISHVIAMEQELDMAFALTLPNSKVEYRLKSIPEYQDLYDTDTKFITITGVIADGGHRHVVNCLKIFSVLVAKGVTRLIGIDKDSLVQAFIFHDLGKSQPVLQTGDKVDPKIVFENGKLHAARGADIAKYYYQQKDDIVTIIRYHHHGESELPNDFPQHLLPMFRLFQIVDGLSAAVTRGGVNVSLDVHDCVITIQEVNRRPQYNGTRHINLYTGQSEWIPIA</sequence>
<accession>A0ABY6Z7R3</accession>
<evidence type="ECO:0000313" key="2">
    <source>
        <dbReference type="EMBL" id="WAH38568.1"/>
    </source>
</evidence>
<evidence type="ECO:0000313" key="3">
    <source>
        <dbReference type="Proteomes" id="UP001164803"/>
    </source>
</evidence>
<dbReference type="Pfam" id="PF01966">
    <property type="entry name" value="HD"/>
    <property type="match status" value="1"/>
</dbReference>
<protein>
    <submittedName>
        <fullName evidence="2">PAS domain S-box protein</fullName>
    </submittedName>
</protein>
<keyword evidence="3" id="KW-1185">Reference proteome</keyword>
<dbReference type="InterPro" id="IPR006674">
    <property type="entry name" value="HD_domain"/>
</dbReference>
<evidence type="ECO:0000259" key="1">
    <source>
        <dbReference type="Pfam" id="PF01966"/>
    </source>
</evidence>
<dbReference type="Gene3D" id="3.30.450.20">
    <property type="entry name" value="PAS domain"/>
    <property type="match status" value="1"/>
</dbReference>
<dbReference type="RefSeq" id="WP_268046146.1">
    <property type="nucleotide sequence ID" value="NZ_CP104064.1"/>
</dbReference>
<dbReference type="NCBIfam" id="TIGR00229">
    <property type="entry name" value="sensory_box"/>
    <property type="match status" value="1"/>
</dbReference>
<dbReference type="Proteomes" id="UP001164803">
    <property type="component" value="Chromosome"/>
</dbReference>
<dbReference type="CDD" id="cd00077">
    <property type="entry name" value="HDc"/>
    <property type="match status" value="1"/>
</dbReference>
<name>A0ABY6Z7R3_9BACL</name>
<organism evidence="2 3">
    <name type="scientific">Alicyclobacillus dauci</name>
    <dbReference type="NCBI Taxonomy" id="1475485"/>
    <lineage>
        <taxon>Bacteria</taxon>
        <taxon>Bacillati</taxon>
        <taxon>Bacillota</taxon>
        <taxon>Bacilli</taxon>
        <taxon>Bacillales</taxon>
        <taxon>Alicyclobacillaceae</taxon>
        <taxon>Alicyclobacillus</taxon>
    </lineage>
</organism>
<dbReference type="EMBL" id="CP104064">
    <property type="protein sequence ID" value="WAH38568.1"/>
    <property type="molecule type" value="Genomic_DNA"/>
</dbReference>
<gene>
    <name evidence="2" type="ORF">NZD86_08850</name>
</gene>
<dbReference type="InterPro" id="IPR003607">
    <property type="entry name" value="HD/PDEase_dom"/>
</dbReference>